<evidence type="ECO:0000256" key="1">
    <source>
        <dbReference type="SAM" id="MobiDB-lite"/>
    </source>
</evidence>
<protein>
    <recommendedName>
        <fullName evidence="3">TonB C-terminal domain-containing protein</fullName>
    </recommendedName>
</protein>
<gene>
    <name evidence="2" type="ORF">AMST5_04015</name>
</gene>
<dbReference type="Gene3D" id="3.30.1150.10">
    <property type="match status" value="1"/>
</dbReference>
<dbReference type="AlphaFoldDB" id="A0AA48RF79"/>
<dbReference type="SUPFAM" id="SSF74653">
    <property type="entry name" value="TolA/TonB C-terminal domain"/>
    <property type="match status" value="1"/>
</dbReference>
<proteinExistence type="predicted"/>
<accession>A0AA48RF79</accession>
<name>A0AA48RF79_9ZZZZ</name>
<dbReference type="EMBL" id="OY288114">
    <property type="protein sequence ID" value="CAJ0890078.1"/>
    <property type="molecule type" value="Genomic_DNA"/>
</dbReference>
<evidence type="ECO:0008006" key="3">
    <source>
        <dbReference type="Google" id="ProtNLM"/>
    </source>
</evidence>
<evidence type="ECO:0000313" key="2">
    <source>
        <dbReference type="EMBL" id="CAJ0890078.1"/>
    </source>
</evidence>
<organism evidence="2">
    <name type="scientific">freshwater sediment metagenome</name>
    <dbReference type="NCBI Taxonomy" id="556182"/>
    <lineage>
        <taxon>unclassified sequences</taxon>
        <taxon>metagenomes</taxon>
        <taxon>ecological metagenomes</taxon>
    </lineage>
</organism>
<reference evidence="2" key="1">
    <citation type="submission" date="2023-07" db="EMBL/GenBank/DDBJ databases">
        <authorList>
            <person name="Pelsma A.J. K."/>
        </authorList>
    </citation>
    <scope>NUCLEOTIDE SEQUENCE</scope>
</reference>
<feature type="region of interest" description="Disordered" evidence="1">
    <location>
        <begin position="126"/>
        <end position="145"/>
    </location>
</feature>
<sequence length="145" mass="14643">MTLLTRGRVALACALAYSGAAHAQTPTPAPPKPTAPAATPAAPAKPATPAAPAPATPAAPAMSESKYLGLLYSEIAKHTPEDNPSGPGEVTASFIVGPSGKVEKITIDKTTSPAHAEIVKQILSQVVTPPPPGGSMDVGQTFKFR</sequence>
<feature type="compositionally biased region" description="Low complexity" evidence="1">
    <location>
        <begin position="35"/>
        <end position="48"/>
    </location>
</feature>
<feature type="region of interest" description="Disordered" evidence="1">
    <location>
        <begin position="22"/>
        <end position="60"/>
    </location>
</feature>